<dbReference type="GO" id="GO:0016787">
    <property type="term" value="F:hydrolase activity"/>
    <property type="evidence" value="ECO:0007669"/>
    <property type="project" value="UniProtKB-KW"/>
</dbReference>
<dbReference type="SMART" id="SM00670">
    <property type="entry name" value="PINc"/>
    <property type="match status" value="1"/>
</dbReference>
<evidence type="ECO:0000313" key="7">
    <source>
        <dbReference type="EMBL" id="MPM31459.1"/>
    </source>
</evidence>
<feature type="domain" description="TRAM" evidence="6">
    <location>
        <begin position="297"/>
        <end position="358"/>
    </location>
</feature>
<gene>
    <name evidence="7" type="primary">yacL_8</name>
    <name evidence="7" type="ORF">SDC9_78014</name>
</gene>
<keyword evidence="5" id="KW-1133">Transmembrane helix</keyword>
<feature type="transmembrane region" description="Helical" evidence="5">
    <location>
        <begin position="46"/>
        <end position="69"/>
    </location>
</feature>
<evidence type="ECO:0000259" key="6">
    <source>
        <dbReference type="PROSITE" id="PS50926"/>
    </source>
</evidence>
<dbReference type="GO" id="GO:0004518">
    <property type="term" value="F:nuclease activity"/>
    <property type="evidence" value="ECO:0007669"/>
    <property type="project" value="UniProtKB-KW"/>
</dbReference>
<dbReference type="InterPro" id="IPR002716">
    <property type="entry name" value="PIN_dom"/>
</dbReference>
<dbReference type="AlphaFoldDB" id="A0A644YT08"/>
<dbReference type="InterPro" id="IPR002792">
    <property type="entry name" value="TRAM_dom"/>
</dbReference>
<dbReference type="PANTHER" id="PTHR11603:SF147">
    <property type="entry name" value="MEMBRANE PROTEIN"/>
    <property type="match status" value="1"/>
</dbReference>
<evidence type="ECO:0000256" key="5">
    <source>
        <dbReference type="SAM" id="Phobius"/>
    </source>
</evidence>
<keyword evidence="5" id="KW-0472">Membrane</keyword>
<comment type="cofactor">
    <cofactor evidence="1">
        <name>Mg(2+)</name>
        <dbReference type="ChEBI" id="CHEBI:18420"/>
    </cofactor>
</comment>
<dbReference type="EC" id="3.1.-.-" evidence="7"/>
<evidence type="ECO:0000256" key="3">
    <source>
        <dbReference type="ARBA" id="ARBA00022801"/>
    </source>
</evidence>
<keyword evidence="2" id="KW-0540">Nuclease</keyword>
<dbReference type="Pfam" id="PF01938">
    <property type="entry name" value="TRAM"/>
    <property type="match status" value="1"/>
</dbReference>
<dbReference type="EMBL" id="VSSQ01006080">
    <property type="protein sequence ID" value="MPM31459.1"/>
    <property type="molecule type" value="Genomic_DNA"/>
</dbReference>
<dbReference type="InterPro" id="IPR052041">
    <property type="entry name" value="Nucleic_acid_metab_PIN/TRAM"/>
</dbReference>
<comment type="caution">
    <text evidence="7">The sequence shown here is derived from an EMBL/GenBank/DDBJ whole genome shotgun (WGS) entry which is preliminary data.</text>
</comment>
<proteinExistence type="predicted"/>
<protein>
    <submittedName>
        <fullName evidence="7">Putative PIN and TRAM-domain containing protein YacL</fullName>
        <ecNumber evidence="7">3.1.-.-</ecNumber>
    </submittedName>
</protein>
<dbReference type="PROSITE" id="PS50926">
    <property type="entry name" value="TRAM"/>
    <property type="match status" value="1"/>
</dbReference>
<dbReference type="CDD" id="cd09877">
    <property type="entry name" value="PIN_YacL-like"/>
    <property type="match status" value="1"/>
</dbReference>
<organism evidence="7">
    <name type="scientific">bioreactor metagenome</name>
    <dbReference type="NCBI Taxonomy" id="1076179"/>
    <lineage>
        <taxon>unclassified sequences</taxon>
        <taxon>metagenomes</taxon>
        <taxon>ecological metagenomes</taxon>
    </lineage>
</organism>
<dbReference type="PROSITE" id="PS51257">
    <property type="entry name" value="PROKAR_LIPOPROTEIN"/>
    <property type="match status" value="1"/>
</dbReference>
<dbReference type="PANTHER" id="PTHR11603">
    <property type="entry name" value="AAA FAMILY ATPASE"/>
    <property type="match status" value="1"/>
</dbReference>
<keyword evidence="4" id="KW-0460">Magnesium</keyword>
<name>A0A644YT08_9ZZZZ</name>
<dbReference type="Pfam" id="PF01850">
    <property type="entry name" value="PIN"/>
    <property type="match status" value="1"/>
</dbReference>
<feature type="transmembrane region" description="Helical" evidence="5">
    <location>
        <begin position="7"/>
        <end position="26"/>
    </location>
</feature>
<dbReference type="SUPFAM" id="SSF88723">
    <property type="entry name" value="PIN domain-like"/>
    <property type="match status" value="1"/>
</dbReference>
<feature type="transmembrane region" description="Helical" evidence="5">
    <location>
        <begin position="123"/>
        <end position="141"/>
    </location>
</feature>
<feature type="transmembrane region" description="Helical" evidence="5">
    <location>
        <begin position="89"/>
        <end position="111"/>
    </location>
</feature>
<keyword evidence="5" id="KW-0812">Transmembrane</keyword>
<evidence type="ECO:0000256" key="4">
    <source>
        <dbReference type="ARBA" id="ARBA00022842"/>
    </source>
</evidence>
<evidence type="ECO:0000256" key="2">
    <source>
        <dbReference type="ARBA" id="ARBA00022722"/>
    </source>
</evidence>
<sequence length="363" mass="39906">MRKVLRVLLALVGIGVGCGVVAWVLYSFKYPGYSYVMRYTTIPAVIASLYVVLGILFGIIFFIISPKIIDGVHGFFQRLEKRLTEMPALDILFGVIGIMIGLLFAFLLSLIVQTINIPVLPEIITILLFFICGYYGGYIGVTRRTALMEGAISRKNRLTGTLSPDGARPKVLDTSVIIDGRICDICRTGVVEGKIIVPAFVLKELRHIADSSDAMKRARGRRGLDILHTLQREFEERVSVEERDYDDVDEVDLKLLRLATDMGGILVTNDYNLNKVAAVQNMPVLNINDLANAIRSVLLPGEELPLAIVKEGKESGQGVGYLPDGTMVIVENGKRHIGETAELVVTSALQTSAGRLVFAKLKQ</sequence>
<reference evidence="7" key="1">
    <citation type="submission" date="2019-08" db="EMBL/GenBank/DDBJ databases">
        <authorList>
            <person name="Kucharzyk K."/>
            <person name="Murdoch R.W."/>
            <person name="Higgins S."/>
            <person name="Loffler F."/>
        </authorList>
    </citation>
    <scope>NUCLEOTIDE SEQUENCE</scope>
</reference>
<keyword evidence="3 7" id="KW-0378">Hydrolase</keyword>
<dbReference type="InterPro" id="IPR029060">
    <property type="entry name" value="PIN-like_dom_sf"/>
</dbReference>
<evidence type="ECO:0000256" key="1">
    <source>
        <dbReference type="ARBA" id="ARBA00001946"/>
    </source>
</evidence>
<accession>A0A644YT08</accession>
<dbReference type="Gene3D" id="3.40.50.1010">
    <property type="entry name" value="5'-nuclease"/>
    <property type="match status" value="1"/>
</dbReference>